<keyword evidence="1" id="KW-0812">Transmembrane</keyword>
<keyword evidence="1" id="KW-1133">Transmembrane helix</keyword>
<evidence type="ECO:0000313" key="2">
    <source>
        <dbReference type="EMBL" id="SYV95444.1"/>
    </source>
</evidence>
<evidence type="ECO:0000256" key="1">
    <source>
        <dbReference type="SAM" id="Phobius"/>
    </source>
</evidence>
<proteinExistence type="predicted"/>
<organism evidence="2 3">
    <name type="scientific">Mycoplasmoides gallisepticum</name>
    <name type="common">Mycoplasma gallisepticum</name>
    <dbReference type="NCBI Taxonomy" id="2096"/>
    <lineage>
        <taxon>Bacteria</taxon>
        <taxon>Bacillati</taxon>
        <taxon>Mycoplasmatota</taxon>
        <taxon>Mycoplasmoidales</taxon>
        <taxon>Mycoplasmoidaceae</taxon>
        <taxon>Mycoplasmoides</taxon>
    </lineage>
</organism>
<protein>
    <submittedName>
        <fullName evidence="2">Uncharacterized protein</fullName>
    </submittedName>
</protein>
<reference evidence="3" key="1">
    <citation type="submission" date="2018-06" db="EMBL/GenBank/DDBJ databases">
        <authorList>
            <consortium name="Pathogen Informatics"/>
        </authorList>
    </citation>
    <scope>NUCLEOTIDE SEQUENCE [LARGE SCALE GENOMIC DNA]</scope>
    <source>
        <strain evidence="3">NCTC10115</strain>
    </source>
</reference>
<feature type="transmembrane region" description="Helical" evidence="1">
    <location>
        <begin position="106"/>
        <end position="131"/>
    </location>
</feature>
<accession>A0A3B0PP78</accession>
<dbReference type="EMBL" id="LS991952">
    <property type="protein sequence ID" value="SYV95444.1"/>
    <property type="molecule type" value="Genomic_DNA"/>
</dbReference>
<sequence>MISPIAKPIFLLAPTKPNTKATTTKNIPNEYCVIKNRLRSYLVLPKGAITNRPATRPNTNAILDVFPTQNNFPPTLYGDVPITELEYVPVKIQTTATNHAPYIRHIFITFLFLSVDMIVTSGSILVCFSFGRTVSLPKMKYKMNVAKIISMKAAQTTYQLLTASILIVILYVNRPNEKAAPMLNPNELITLSVVFVFIVENFAITGCV</sequence>
<evidence type="ECO:0000313" key="3">
    <source>
        <dbReference type="Proteomes" id="UP000260136"/>
    </source>
</evidence>
<feature type="transmembrane region" description="Helical" evidence="1">
    <location>
        <begin position="188"/>
        <end position="207"/>
    </location>
</feature>
<dbReference type="Proteomes" id="UP000260136">
    <property type="component" value="Chromosome"/>
</dbReference>
<dbReference type="AlphaFoldDB" id="A0A3B0PP78"/>
<gene>
    <name evidence="2" type="ORF">NCTC10115_01411</name>
</gene>
<keyword evidence="1" id="KW-0472">Membrane</keyword>
<name>A0A3B0PP78_MYCGL</name>
<feature type="transmembrane region" description="Helical" evidence="1">
    <location>
        <begin position="152"/>
        <end position="172"/>
    </location>
</feature>